<accession>A0A5A7TBL6</accession>
<sequence>MNGIPGHDCEEEARMKMYSVSTKFFFSFGCLVSEELSHKIKELPKVLWVIPDSYTDIENKNYGGEPFINGQAVPYDPKYHRSYYERNNRKPCISCKQRFG</sequence>
<proteinExistence type="predicted"/>
<dbReference type="InterPro" id="IPR054059">
    <property type="entry name" value="MORF/ORRM1/DAG-like_MORF"/>
</dbReference>
<evidence type="ECO:0000256" key="2">
    <source>
        <dbReference type="ARBA" id="ARBA00022946"/>
    </source>
</evidence>
<dbReference type="OrthoDB" id="1913091at2759"/>
<keyword evidence="2" id="KW-0809">Transit peptide</keyword>
<name>A0A5A7TBL6_CUCMM</name>
<dbReference type="InterPro" id="IPR039206">
    <property type="entry name" value="MORF/ORRM1/DAG-like"/>
</dbReference>
<feature type="domain" description="MORF/ORRM1/DAG-like MORF" evidence="3">
    <location>
        <begin position="9"/>
        <end position="67"/>
    </location>
</feature>
<organism evidence="4 5">
    <name type="scientific">Cucumis melo var. makuwa</name>
    <name type="common">Oriental melon</name>
    <dbReference type="NCBI Taxonomy" id="1194695"/>
    <lineage>
        <taxon>Eukaryota</taxon>
        <taxon>Viridiplantae</taxon>
        <taxon>Streptophyta</taxon>
        <taxon>Embryophyta</taxon>
        <taxon>Tracheophyta</taxon>
        <taxon>Spermatophyta</taxon>
        <taxon>Magnoliopsida</taxon>
        <taxon>eudicotyledons</taxon>
        <taxon>Gunneridae</taxon>
        <taxon>Pentapetalae</taxon>
        <taxon>rosids</taxon>
        <taxon>fabids</taxon>
        <taxon>Cucurbitales</taxon>
        <taxon>Cucurbitaceae</taxon>
        <taxon>Benincaseae</taxon>
        <taxon>Cucumis</taxon>
    </lineage>
</organism>
<dbReference type="STRING" id="1194695.A0A5A7TBL6"/>
<dbReference type="Pfam" id="PF21864">
    <property type="entry name" value="MORF_dom"/>
    <property type="match status" value="1"/>
</dbReference>
<dbReference type="AlphaFoldDB" id="A0A5A7TBL6"/>
<dbReference type="GO" id="GO:0016554">
    <property type="term" value="P:cytidine to uridine editing"/>
    <property type="evidence" value="ECO:0007669"/>
    <property type="project" value="InterPro"/>
</dbReference>
<evidence type="ECO:0000313" key="4">
    <source>
        <dbReference type="EMBL" id="KAA0038977.1"/>
    </source>
</evidence>
<keyword evidence="1" id="KW-0507">mRNA processing</keyword>
<dbReference type="EMBL" id="SSTE01018486">
    <property type="protein sequence ID" value="KAA0038977.1"/>
    <property type="molecule type" value="Genomic_DNA"/>
</dbReference>
<dbReference type="GO" id="GO:0080156">
    <property type="term" value="P:mitochondrial mRNA modification"/>
    <property type="evidence" value="ECO:0007669"/>
    <property type="project" value="TreeGrafter"/>
</dbReference>
<dbReference type="Proteomes" id="UP000321393">
    <property type="component" value="Unassembled WGS sequence"/>
</dbReference>
<evidence type="ECO:0000259" key="3">
    <source>
        <dbReference type="Pfam" id="PF21864"/>
    </source>
</evidence>
<dbReference type="GO" id="GO:0006397">
    <property type="term" value="P:mRNA processing"/>
    <property type="evidence" value="ECO:0007669"/>
    <property type="project" value="UniProtKB-KW"/>
</dbReference>
<dbReference type="PANTHER" id="PTHR31346">
    <property type="entry name" value="MULTIPLE ORGANELLAR RNA EDITING FACTOR 2, CHLOROPLASTIC-RELATED-RELATED"/>
    <property type="match status" value="1"/>
</dbReference>
<evidence type="ECO:0000313" key="5">
    <source>
        <dbReference type="Proteomes" id="UP000321393"/>
    </source>
</evidence>
<comment type="caution">
    <text evidence="4">The sequence shown here is derived from an EMBL/GenBank/DDBJ whole genome shotgun (WGS) entry which is preliminary data.</text>
</comment>
<dbReference type="GO" id="GO:0005739">
    <property type="term" value="C:mitochondrion"/>
    <property type="evidence" value="ECO:0007669"/>
    <property type="project" value="TreeGrafter"/>
</dbReference>
<protein>
    <submittedName>
        <fullName evidence="4">Multiple organellar RNA editing factor 8</fullName>
    </submittedName>
</protein>
<dbReference type="PANTHER" id="PTHR31346:SF4">
    <property type="entry name" value="MULTIPLE ORGANELLAR RNA EDITING FACTOR 8, CHLOROPLASTIC_MITOCHONDRIAL"/>
    <property type="match status" value="1"/>
</dbReference>
<gene>
    <name evidence="4" type="ORF">E6C27_scaffold84G00580</name>
</gene>
<evidence type="ECO:0000256" key="1">
    <source>
        <dbReference type="ARBA" id="ARBA00022664"/>
    </source>
</evidence>
<reference evidence="4 5" key="1">
    <citation type="submission" date="2019-08" db="EMBL/GenBank/DDBJ databases">
        <title>Draft genome sequences of two oriental melons (Cucumis melo L. var makuwa).</title>
        <authorList>
            <person name="Kwon S.-Y."/>
        </authorList>
    </citation>
    <scope>NUCLEOTIDE SEQUENCE [LARGE SCALE GENOMIC DNA]</scope>
    <source>
        <strain evidence="5">cv. SW 3</strain>
        <tissue evidence="4">Leaf</tissue>
    </source>
</reference>